<dbReference type="GO" id="GO:0006835">
    <property type="term" value="P:dicarboxylic acid transport"/>
    <property type="evidence" value="ECO:0007669"/>
    <property type="project" value="TreeGrafter"/>
</dbReference>
<feature type="transmembrane region" description="Helical" evidence="7">
    <location>
        <begin position="365"/>
        <end position="386"/>
    </location>
</feature>
<dbReference type="AlphaFoldDB" id="A0A378K2K7"/>
<evidence type="ECO:0000256" key="3">
    <source>
        <dbReference type="ARBA" id="ARBA00022475"/>
    </source>
</evidence>
<evidence type="ECO:0000256" key="2">
    <source>
        <dbReference type="ARBA" id="ARBA00022448"/>
    </source>
</evidence>
<keyword evidence="4 7" id="KW-0812">Transmembrane</keyword>
<feature type="transmembrane region" description="Helical" evidence="7">
    <location>
        <begin position="7"/>
        <end position="25"/>
    </location>
</feature>
<feature type="transmembrane region" description="Helical" evidence="7">
    <location>
        <begin position="254"/>
        <end position="277"/>
    </location>
</feature>
<dbReference type="PRINTS" id="PR00173">
    <property type="entry name" value="EDTRNSPORT"/>
</dbReference>
<feature type="transmembrane region" description="Helical" evidence="7">
    <location>
        <begin position="180"/>
        <end position="200"/>
    </location>
</feature>
<feature type="transmembrane region" description="Helical" evidence="7">
    <location>
        <begin position="142"/>
        <end position="160"/>
    </location>
</feature>
<dbReference type="Pfam" id="PF00375">
    <property type="entry name" value="SDF"/>
    <property type="match status" value="1"/>
</dbReference>
<evidence type="ECO:0000256" key="5">
    <source>
        <dbReference type="ARBA" id="ARBA00022989"/>
    </source>
</evidence>
<reference evidence="9 11" key="2">
    <citation type="submission" date="2018-06" db="EMBL/GenBank/DDBJ databases">
        <authorList>
            <consortium name="Pathogen Informatics"/>
            <person name="Doyle S."/>
        </authorList>
    </citation>
    <scope>NUCLEOTIDE SEQUENCE [LARGE SCALE GENOMIC DNA]</scope>
    <source>
        <strain evidence="9 11">NCTC12239</strain>
    </source>
</reference>
<dbReference type="InterPro" id="IPR001991">
    <property type="entry name" value="Na-dicarboxylate_symporter"/>
</dbReference>
<evidence type="ECO:0000313" key="11">
    <source>
        <dbReference type="Proteomes" id="UP000254040"/>
    </source>
</evidence>
<organism evidence="9 11">
    <name type="scientific">Legionella moravica</name>
    <dbReference type="NCBI Taxonomy" id="39962"/>
    <lineage>
        <taxon>Bacteria</taxon>
        <taxon>Pseudomonadati</taxon>
        <taxon>Pseudomonadota</taxon>
        <taxon>Gammaproteobacteria</taxon>
        <taxon>Legionellales</taxon>
        <taxon>Legionellaceae</taxon>
        <taxon>Legionella</taxon>
    </lineage>
</organism>
<dbReference type="PROSITE" id="PS51257">
    <property type="entry name" value="PROKAR_LIPOPROTEIN"/>
    <property type="match status" value="1"/>
</dbReference>
<keyword evidence="3" id="KW-1003">Cell membrane</keyword>
<keyword evidence="10" id="KW-1185">Reference proteome</keyword>
<sequence length="420" mass="45580">MTQHKTLKAYAFPIILLLSVTLGGFTGSCLDHDTALKLKPLGDVFLNLIFTAIVPLIFFSVSSAIARAGSIEKLKSLIVYMALVFLFTGLMAALYAMLTVQLFPPAEGVTLQLVMPEKVETIHFSDQIANIFTVSDFSDLLSHKHILALIVFSILVGLAVSSSKEKGTAFKSFLQSGEEIFMRFFGLIMYYAPIGFYAYFAVMVSELGTQLLDSYLRITVLYYASGLIYFLVFFSFYAYLAGKIPGIKLFWSNAFLPMITALATCSSAASIPANLAATKQMKVAPEIYETAVPLGTLIHKDGSVIGGMFKIAFLFGVFHLNFSSLPVILTALGISLLVGTVMGAIPSGGMLGELLILNVYGFPPSVLIAVAAISIIIDPLATMINVTGNSVSSMMIARLMEDKTWLHSSQKIMLPNRQCP</sequence>
<proteinExistence type="predicted"/>
<dbReference type="SUPFAM" id="SSF118215">
    <property type="entry name" value="Proton glutamate symport protein"/>
    <property type="match status" value="1"/>
</dbReference>
<evidence type="ECO:0000256" key="7">
    <source>
        <dbReference type="SAM" id="Phobius"/>
    </source>
</evidence>
<comment type="subcellular location">
    <subcellularLocation>
        <location evidence="1">Cell membrane</location>
        <topology evidence="1">Multi-pass membrane protein</topology>
    </subcellularLocation>
</comment>
<keyword evidence="2" id="KW-0813">Transport</keyword>
<dbReference type="EMBL" id="UGOG01000001">
    <property type="protein sequence ID" value="STX63489.1"/>
    <property type="molecule type" value="Genomic_DNA"/>
</dbReference>
<dbReference type="PANTHER" id="PTHR42865:SF7">
    <property type="entry name" value="PROTON_GLUTAMATE-ASPARTATE SYMPORTER"/>
    <property type="match status" value="1"/>
</dbReference>
<name>A0A378K2K7_9GAMM</name>
<dbReference type="GO" id="GO:0015293">
    <property type="term" value="F:symporter activity"/>
    <property type="evidence" value="ECO:0007669"/>
    <property type="project" value="UniProtKB-KW"/>
</dbReference>
<feature type="transmembrane region" description="Helical" evidence="7">
    <location>
        <begin position="77"/>
        <end position="98"/>
    </location>
</feature>
<evidence type="ECO:0000256" key="6">
    <source>
        <dbReference type="ARBA" id="ARBA00023136"/>
    </source>
</evidence>
<keyword evidence="5 7" id="KW-1133">Transmembrane helix</keyword>
<gene>
    <name evidence="9" type="primary">gltT</name>
    <name evidence="8" type="ORF">Lmor_3019</name>
    <name evidence="9" type="ORF">NCTC12239_02434</name>
</gene>
<evidence type="ECO:0000256" key="1">
    <source>
        <dbReference type="ARBA" id="ARBA00004651"/>
    </source>
</evidence>
<protein>
    <submittedName>
        <fullName evidence="9">Sodium:dicarboxylate symporter protein</fullName>
    </submittedName>
</protein>
<dbReference type="Gene3D" id="1.10.3860.10">
    <property type="entry name" value="Sodium:dicarboxylate symporter"/>
    <property type="match status" value="1"/>
</dbReference>
<feature type="transmembrane region" description="Helical" evidence="7">
    <location>
        <begin position="325"/>
        <end position="345"/>
    </location>
</feature>
<dbReference type="STRING" id="39962.Lmor_3019"/>
<dbReference type="InterPro" id="IPR036458">
    <property type="entry name" value="Na:dicarbo_symporter_sf"/>
</dbReference>
<dbReference type="Proteomes" id="UP000054985">
    <property type="component" value="Unassembled WGS sequence"/>
</dbReference>
<dbReference type="PANTHER" id="PTHR42865">
    <property type="entry name" value="PROTON/GLUTAMATE-ASPARTATE SYMPORTER"/>
    <property type="match status" value="1"/>
</dbReference>
<feature type="transmembrane region" description="Helical" evidence="7">
    <location>
        <begin position="297"/>
        <end position="318"/>
    </location>
</feature>
<evidence type="ECO:0000313" key="10">
    <source>
        <dbReference type="Proteomes" id="UP000054985"/>
    </source>
</evidence>
<dbReference type="GO" id="GO:0005886">
    <property type="term" value="C:plasma membrane"/>
    <property type="evidence" value="ECO:0007669"/>
    <property type="project" value="UniProtKB-SubCell"/>
</dbReference>
<reference evidence="8 10" key="1">
    <citation type="submission" date="2015-11" db="EMBL/GenBank/DDBJ databases">
        <title>Genomic analysis of 38 Legionella species identifies large and diverse effector repertoires.</title>
        <authorList>
            <person name="Burstein D."/>
            <person name="Amaro F."/>
            <person name="Zusman T."/>
            <person name="Lifshitz Z."/>
            <person name="Cohen O."/>
            <person name="Gilbert J.A."/>
            <person name="Pupko T."/>
            <person name="Shuman H.A."/>
            <person name="Segal G."/>
        </authorList>
    </citation>
    <scope>NUCLEOTIDE SEQUENCE [LARGE SCALE GENOMIC DNA]</scope>
    <source>
        <strain evidence="8 10">ATCC 43877</strain>
    </source>
</reference>
<evidence type="ECO:0000313" key="8">
    <source>
        <dbReference type="EMBL" id="KTD30912.1"/>
    </source>
</evidence>
<evidence type="ECO:0000313" key="9">
    <source>
        <dbReference type="EMBL" id="STX63489.1"/>
    </source>
</evidence>
<feature type="transmembrane region" description="Helical" evidence="7">
    <location>
        <begin position="220"/>
        <end position="242"/>
    </location>
</feature>
<accession>A0A378K2K7</accession>
<dbReference type="Proteomes" id="UP000254040">
    <property type="component" value="Unassembled WGS sequence"/>
</dbReference>
<dbReference type="EMBL" id="LNYN01000042">
    <property type="protein sequence ID" value="KTD30912.1"/>
    <property type="molecule type" value="Genomic_DNA"/>
</dbReference>
<feature type="transmembrane region" description="Helical" evidence="7">
    <location>
        <begin position="45"/>
        <end position="65"/>
    </location>
</feature>
<keyword evidence="6 7" id="KW-0472">Membrane</keyword>
<dbReference type="OrthoDB" id="9768885at2"/>
<evidence type="ECO:0000256" key="4">
    <source>
        <dbReference type="ARBA" id="ARBA00022692"/>
    </source>
</evidence>